<feature type="compositionally biased region" description="Basic and acidic residues" evidence="1">
    <location>
        <begin position="14"/>
        <end position="26"/>
    </location>
</feature>
<dbReference type="SUPFAM" id="SSF159275">
    <property type="entry name" value="PA1994-like"/>
    <property type="match status" value="1"/>
</dbReference>
<evidence type="ECO:0000256" key="1">
    <source>
        <dbReference type="SAM" id="MobiDB-lite"/>
    </source>
</evidence>
<gene>
    <name evidence="2" type="ORF">AVDCRST_MAG18-1958</name>
</gene>
<name>A0A6J4V7H5_9BACT</name>
<proteinExistence type="predicted"/>
<sequence length="206" mass="23394">MNEHPAGDGNLTTHDSRPTTPTERRVMWTPWDGPGLEDLRLTIDGDAVRADGLIISVAEDGPFRVRYSVRCDAAWRVREARVARLDRAVMPVALRADGEGRWTTPEGEALPELDGCIDIDIIGTPFTNTLPIRRLNLRAGESRDLTMAYIWVPELTVTPDPQRYTRLAAYRYRFDSRDSDFTAELPLDEDGLVLDYPGLFRRVWPR</sequence>
<dbReference type="InterPro" id="IPR009467">
    <property type="entry name" value="Glycolipid-bd_prot_put"/>
</dbReference>
<evidence type="ECO:0000313" key="2">
    <source>
        <dbReference type="EMBL" id="CAA9570836.1"/>
    </source>
</evidence>
<dbReference type="EMBL" id="CADCWN010000154">
    <property type="protein sequence ID" value="CAA9570836.1"/>
    <property type="molecule type" value="Genomic_DNA"/>
</dbReference>
<organism evidence="2">
    <name type="scientific">uncultured Thermomicrobiales bacterium</name>
    <dbReference type="NCBI Taxonomy" id="1645740"/>
    <lineage>
        <taxon>Bacteria</taxon>
        <taxon>Pseudomonadati</taxon>
        <taxon>Thermomicrobiota</taxon>
        <taxon>Thermomicrobia</taxon>
        <taxon>Thermomicrobiales</taxon>
        <taxon>environmental samples</taxon>
    </lineage>
</organism>
<dbReference type="Pfam" id="PF06475">
    <property type="entry name" value="Glycolipid_bind"/>
    <property type="match status" value="1"/>
</dbReference>
<reference evidence="2" key="1">
    <citation type="submission" date="2020-02" db="EMBL/GenBank/DDBJ databases">
        <authorList>
            <person name="Meier V. D."/>
        </authorList>
    </citation>
    <scope>NUCLEOTIDE SEQUENCE</scope>
    <source>
        <strain evidence="2">AVDCRST_MAG18</strain>
    </source>
</reference>
<dbReference type="AlphaFoldDB" id="A0A6J4V7H5"/>
<protein>
    <submittedName>
        <fullName evidence="2">Uncharacterized protein conserved in bacteria</fullName>
    </submittedName>
</protein>
<accession>A0A6J4V7H5</accession>
<feature type="region of interest" description="Disordered" evidence="1">
    <location>
        <begin position="1"/>
        <end position="26"/>
    </location>
</feature>